<keyword evidence="10" id="KW-1185">Reference proteome</keyword>
<keyword evidence="2" id="KW-0813">Transport</keyword>
<feature type="transmembrane region" description="Helical" evidence="7">
    <location>
        <begin position="345"/>
        <end position="366"/>
    </location>
</feature>
<gene>
    <name evidence="9" type="ORF">K2173_002379</name>
</gene>
<dbReference type="Pfam" id="PF00083">
    <property type="entry name" value="Sugar_tr"/>
    <property type="match status" value="1"/>
</dbReference>
<comment type="subcellular location">
    <subcellularLocation>
        <location evidence="1">Membrane</location>
        <topology evidence="1">Multi-pass membrane protein</topology>
    </subcellularLocation>
</comment>
<dbReference type="InterPro" id="IPR005828">
    <property type="entry name" value="MFS_sugar_transport-like"/>
</dbReference>
<dbReference type="PROSITE" id="PS00216">
    <property type="entry name" value="SUGAR_TRANSPORT_1"/>
    <property type="match status" value="1"/>
</dbReference>
<dbReference type="SUPFAM" id="SSF103473">
    <property type="entry name" value="MFS general substrate transporter"/>
    <property type="match status" value="1"/>
</dbReference>
<evidence type="ECO:0000256" key="3">
    <source>
        <dbReference type="ARBA" id="ARBA00022692"/>
    </source>
</evidence>
<feature type="transmembrane region" description="Helical" evidence="7">
    <location>
        <begin position="432"/>
        <end position="456"/>
    </location>
</feature>
<evidence type="ECO:0000256" key="6">
    <source>
        <dbReference type="SAM" id="MobiDB-lite"/>
    </source>
</evidence>
<name>A0AAV8T9J0_9ROSI</name>
<comment type="caution">
    <text evidence="9">The sequence shown here is derived from an EMBL/GenBank/DDBJ whole genome shotgun (WGS) entry which is preliminary data.</text>
</comment>
<dbReference type="PANTHER" id="PTHR23511:SF5">
    <property type="entry name" value="MAJOR FACILITATOR-TYPE TRANSPORTER HXNZ-RELATED"/>
    <property type="match status" value="1"/>
</dbReference>
<dbReference type="InterPro" id="IPR036259">
    <property type="entry name" value="MFS_trans_sf"/>
</dbReference>
<dbReference type="GO" id="GO:0022857">
    <property type="term" value="F:transmembrane transporter activity"/>
    <property type="evidence" value="ECO:0007669"/>
    <property type="project" value="InterPro"/>
</dbReference>
<proteinExistence type="predicted"/>
<evidence type="ECO:0000259" key="8">
    <source>
        <dbReference type="PROSITE" id="PS50850"/>
    </source>
</evidence>
<feature type="transmembrane region" description="Helical" evidence="7">
    <location>
        <begin position="93"/>
        <end position="110"/>
    </location>
</feature>
<reference evidence="9 10" key="1">
    <citation type="submission" date="2021-09" db="EMBL/GenBank/DDBJ databases">
        <title>Genomic insights and catalytic innovation underlie evolution of tropane alkaloids biosynthesis.</title>
        <authorList>
            <person name="Wang Y.-J."/>
            <person name="Tian T."/>
            <person name="Huang J.-P."/>
            <person name="Huang S.-X."/>
        </authorList>
    </citation>
    <scope>NUCLEOTIDE SEQUENCE [LARGE SCALE GENOMIC DNA]</scope>
    <source>
        <strain evidence="9">KIB-2018</strain>
        <tissue evidence="9">Leaf</tissue>
    </source>
</reference>
<sequence length="511" mass="56171">MADEKGQTYTVDEALASLGFGKFQVLVLVYAGMGWVSDAMEMMILSFIGPAVKAKWNLNSNKESLITTVVFAGLLVGSFSWGQVSDRFGRRRGYLVTAFVTSVAGLLSSFSPNYTSLLVSRFFVGIGLGGVPVLLSYFLEFVPVSNRGAWMMVFSAFWTVGTILEAVIAWTVMPRLGWRWLLGLSSVPSFLLLLFYFTTPESPRYLCLKGRKDDALKIMQKIARLNGKELPPGFLVADYERNQIKADNIPSKDSESPRHIKDDKHVNSPPTAQDSAMGFVKTFLLLLSPKYLRSTLLLWFVFFVNSFSYYGLVLLTTELNNSNNRCHSTHSQTAKKSSSSDGVDYVNVFIATFAEFPGLLIAALTLDRIGRKLTMAGMFFVAGWFILPLVVPRSPAVTTALLFVARMCINGTFNSIFVYAPEIYPTSVRTTGVGMSSAMGRIGGMVCPLVAVSLVQGCHENAAVGLFAGAIFLAGFSVFLFPYETKGRQLVESVSDADHEIPQDKKPQTEP</sequence>
<keyword evidence="4 7" id="KW-1133">Transmembrane helix</keyword>
<dbReference type="InterPro" id="IPR020846">
    <property type="entry name" value="MFS_dom"/>
</dbReference>
<dbReference type="GO" id="GO:0016020">
    <property type="term" value="C:membrane"/>
    <property type="evidence" value="ECO:0007669"/>
    <property type="project" value="UniProtKB-SubCell"/>
</dbReference>
<feature type="region of interest" description="Disordered" evidence="6">
    <location>
        <begin position="247"/>
        <end position="271"/>
    </location>
</feature>
<dbReference type="AlphaFoldDB" id="A0AAV8T9J0"/>
<feature type="transmembrane region" description="Helical" evidence="7">
    <location>
        <begin position="122"/>
        <end position="142"/>
    </location>
</feature>
<feature type="transmembrane region" description="Helical" evidence="7">
    <location>
        <begin position="373"/>
        <end position="391"/>
    </location>
</feature>
<feature type="transmembrane region" description="Helical" evidence="7">
    <location>
        <begin position="25"/>
        <end position="52"/>
    </location>
</feature>
<feature type="compositionally biased region" description="Basic and acidic residues" evidence="6">
    <location>
        <begin position="247"/>
        <end position="266"/>
    </location>
</feature>
<feature type="transmembrane region" description="Helical" evidence="7">
    <location>
        <begin position="149"/>
        <end position="172"/>
    </location>
</feature>
<dbReference type="Proteomes" id="UP001159364">
    <property type="component" value="Linkage Group LG05"/>
</dbReference>
<protein>
    <recommendedName>
        <fullName evidence="8">Major facilitator superfamily (MFS) profile domain-containing protein</fullName>
    </recommendedName>
</protein>
<evidence type="ECO:0000256" key="4">
    <source>
        <dbReference type="ARBA" id="ARBA00022989"/>
    </source>
</evidence>
<evidence type="ECO:0000256" key="2">
    <source>
        <dbReference type="ARBA" id="ARBA00022448"/>
    </source>
</evidence>
<accession>A0AAV8T9J0</accession>
<evidence type="ECO:0000256" key="7">
    <source>
        <dbReference type="SAM" id="Phobius"/>
    </source>
</evidence>
<evidence type="ECO:0000256" key="1">
    <source>
        <dbReference type="ARBA" id="ARBA00004141"/>
    </source>
</evidence>
<feature type="transmembrane region" description="Helical" evidence="7">
    <location>
        <begin position="462"/>
        <end position="483"/>
    </location>
</feature>
<feature type="domain" description="Major facilitator superfamily (MFS) profile" evidence="8">
    <location>
        <begin position="27"/>
        <end position="486"/>
    </location>
</feature>
<evidence type="ECO:0000313" key="9">
    <source>
        <dbReference type="EMBL" id="KAJ8763496.1"/>
    </source>
</evidence>
<evidence type="ECO:0000313" key="10">
    <source>
        <dbReference type="Proteomes" id="UP001159364"/>
    </source>
</evidence>
<feature type="transmembrane region" description="Helical" evidence="7">
    <location>
        <begin position="296"/>
        <end position="315"/>
    </location>
</feature>
<feature type="transmembrane region" description="Helical" evidence="7">
    <location>
        <begin position="64"/>
        <end position="81"/>
    </location>
</feature>
<keyword evidence="5 7" id="KW-0472">Membrane</keyword>
<dbReference type="Gene3D" id="1.20.1250.20">
    <property type="entry name" value="MFS general substrate transporter like domains"/>
    <property type="match status" value="1"/>
</dbReference>
<dbReference type="InterPro" id="IPR005829">
    <property type="entry name" value="Sugar_transporter_CS"/>
</dbReference>
<organism evidence="9 10">
    <name type="scientific">Erythroxylum novogranatense</name>
    <dbReference type="NCBI Taxonomy" id="1862640"/>
    <lineage>
        <taxon>Eukaryota</taxon>
        <taxon>Viridiplantae</taxon>
        <taxon>Streptophyta</taxon>
        <taxon>Embryophyta</taxon>
        <taxon>Tracheophyta</taxon>
        <taxon>Spermatophyta</taxon>
        <taxon>Magnoliopsida</taxon>
        <taxon>eudicotyledons</taxon>
        <taxon>Gunneridae</taxon>
        <taxon>Pentapetalae</taxon>
        <taxon>rosids</taxon>
        <taxon>fabids</taxon>
        <taxon>Malpighiales</taxon>
        <taxon>Erythroxylaceae</taxon>
        <taxon>Erythroxylum</taxon>
    </lineage>
</organism>
<keyword evidence="3 7" id="KW-0812">Transmembrane</keyword>
<evidence type="ECO:0000256" key="5">
    <source>
        <dbReference type="ARBA" id="ARBA00023136"/>
    </source>
</evidence>
<feature type="transmembrane region" description="Helical" evidence="7">
    <location>
        <begin position="397"/>
        <end position="420"/>
    </location>
</feature>
<dbReference type="EMBL" id="JAIWQS010000005">
    <property type="protein sequence ID" value="KAJ8763496.1"/>
    <property type="molecule type" value="Genomic_DNA"/>
</dbReference>
<dbReference type="PROSITE" id="PS50850">
    <property type="entry name" value="MFS"/>
    <property type="match status" value="1"/>
</dbReference>
<feature type="transmembrane region" description="Helical" evidence="7">
    <location>
        <begin position="178"/>
        <end position="197"/>
    </location>
</feature>
<dbReference type="PANTHER" id="PTHR23511">
    <property type="entry name" value="SYNAPTIC VESICLE GLYCOPROTEIN 2"/>
    <property type="match status" value="1"/>
</dbReference>
<dbReference type="FunFam" id="1.20.1250.20:FF:000232">
    <property type="entry name" value="Organic cation/carnitine transporter 7"/>
    <property type="match status" value="1"/>
</dbReference>